<sequence length="376" mass="42146">MPLDNAPAVITTNTNVPNEILTAIFLQLPPSTLSELARVSHRFNAVAELILYSSISIKDILSESSPHPWRTFQCCESILRRRNLLENIRRLHIRWQKDPRSPPSHLHFASTSAKLAQVLTIATTLESLELFMGPANIEAHPGELHIVERMIRGCRFPRLQQCFLGAEAQKGSPPYSGILDAFLASLPFLRHLKLLDHHAALNIPSDALRHLASFRGSPDTAAFLLPGRPVEYLSLVGQDSDVNRDNLPRFTQTSIPLRVLDLSAMTVRPILLRNIANYIPTVEVLRIRLALRHTLHYALSGIRILTGLASVLSAFQHLTYLDLSPTTVVGGMQSNNDQELSLCREWTRACPSLRKVIFPSHKEWIRSPDDAWSSRG</sequence>
<dbReference type="InterPro" id="IPR032675">
    <property type="entry name" value="LRR_dom_sf"/>
</dbReference>
<gene>
    <name evidence="2" type="ORF">Moror_14149</name>
</gene>
<dbReference type="InterPro" id="IPR036047">
    <property type="entry name" value="F-box-like_dom_sf"/>
</dbReference>
<evidence type="ECO:0000313" key="2">
    <source>
        <dbReference type="EMBL" id="ESK94825.1"/>
    </source>
</evidence>
<comment type="caution">
    <text evidence="2">The sequence shown here is derived from an EMBL/GenBank/DDBJ whole genome shotgun (WGS) entry which is preliminary data.</text>
</comment>
<dbReference type="HOGENOM" id="CLU_036643_1_0_1"/>
<organism evidence="2 3">
    <name type="scientific">Moniliophthora roreri (strain MCA 2997)</name>
    <name type="common">Cocoa frosty pod rot fungus</name>
    <name type="synonym">Crinipellis roreri</name>
    <dbReference type="NCBI Taxonomy" id="1381753"/>
    <lineage>
        <taxon>Eukaryota</taxon>
        <taxon>Fungi</taxon>
        <taxon>Dikarya</taxon>
        <taxon>Basidiomycota</taxon>
        <taxon>Agaricomycotina</taxon>
        <taxon>Agaricomycetes</taxon>
        <taxon>Agaricomycetidae</taxon>
        <taxon>Agaricales</taxon>
        <taxon>Marasmiineae</taxon>
        <taxon>Marasmiaceae</taxon>
        <taxon>Moniliophthora</taxon>
    </lineage>
</organism>
<proteinExistence type="predicted"/>
<dbReference type="EMBL" id="AWSO01000120">
    <property type="protein sequence ID" value="ESK94825.1"/>
    <property type="molecule type" value="Genomic_DNA"/>
</dbReference>
<dbReference type="STRING" id="1381753.V2XQK5"/>
<dbReference type="Pfam" id="PF12937">
    <property type="entry name" value="F-box-like"/>
    <property type="match status" value="1"/>
</dbReference>
<accession>V2XQK5</accession>
<dbReference type="OrthoDB" id="3247499at2759"/>
<evidence type="ECO:0000259" key="1">
    <source>
        <dbReference type="PROSITE" id="PS50181"/>
    </source>
</evidence>
<dbReference type="SUPFAM" id="SSF52047">
    <property type="entry name" value="RNI-like"/>
    <property type="match status" value="1"/>
</dbReference>
<feature type="domain" description="F-box" evidence="1">
    <location>
        <begin position="10"/>
        <end position="55"/>
    </location>
</feature>
<dbReference type="SUPFAM" id="SSF81383">
    <property type="entry name" value="F-box domain"/>
    <property type="match status" value="1"/>
</dbReference>
<keyword evidence="3" id="KW-1185">Reference proteome</keyword>
<dbReference type="KEGG" id="mrr:Moror_14149"/>
<dbReference type="Gene3D" id="3.80.10.10">
    <property type="entry name" value="Ribonuclease Inhibitor"/>
    <property type="match status" value="1"/>
</dbReference>
<dbReference type="InterPro" id="IPR001810">
    <property type="entry name" value="F-box_dom"/>
</dbReference>
<evidence type="ECO:0000313" key="3">
    <source>
        <dbReference type="Proteomes" id="UP000017559"/>
    </source>
</evidence>
<name>V2XQK5_MONRO</name>
<dbReference type="Proteomes" id="UP000017559">
    <property type="component" value="Unassembled WGS sequence"/>
</dbReference>
<dbReference type="PROSITE" id="PS50181">
    <property type="entry name" value="FBOX"/>
    <property type="match status" value="1"/>
</dbReference>
<reference evidence="2 3" key="1">
    <citation type="journal article" date="2014" name="BMC Genomics">
        <title>Genome and secretome analysis of the hemibiotrophic fungal pathogen, Moniliophthora roreri, which causes frosty pod rot disease of cacao: mechanisms of the biotrophic and necrotrophic phases.</title>
        <authorList>
            <person name="Meinhardt L.W."/>
            <person name="Costa G.G.L."/>
            <person name="Thomazella D.P.T."/>
            <person name="Teixeira P.J.P.L."/>
            <person name="Carazzolle M.F."/>
            <person name="Schuster S.C."/>
            <person name="Carlson J.E."/>
            <person name="Guiltinan M.J."/>
            <person name="Mieczkowski P."/>
            <person name="Farmer A."/>
            <person name="Ramaraj T."/>
            <person name="Crozier J."/>
            <person name="Davis R.E."/>
            <person name="Shao J."/>
            <person name="Melnick R.L."/>
            <person name="Pereira G.A.G."/>
            <person name="Bailey B.A."/>
        </authorList>
    </citation>
    <scope>NUCLEOTIDE SEQUENCE [LARGE SCALE GENOMIC DNA]</scope>
    <source>
        <strain evidence="2 3">MCA 2997</strain>
    </source>
</reference>
<protein>
    <recommendedName>
        <fullName evidence="1">F-box domain-containing protein</fullName>
    </recommendedName>
</protein>
<dbReference type="AlphaFoldDB" id="V2XQK5"/>